<dbReference type="AlphaFoldDB" id="C5AR30"/>
<keyword evidence="8" id="KW-1185">Reference proteome</keyword>
<dbReference type="Proteomes" id="UP000009081">
    <property type="component" value="Chromosome"/>
</dbReference>
<dbReference type="GO" id="GO:0003700">
    <property type="term" value="F:DNA-binding transcription factor activity"/>
    <property type="evidence" value="ECO:0007669"/>
    <property type="project" value="InterPro"/>
</dbReference>
<evidence type="ECO:0000259" key="6">
    <source>
        <dbReference type="PROSITE" id="PS50931"/>
    </source>
</evidence>
<evidence type="ECO:0000256" key="2">
    <source>
        <dbReference type="ARBA" id="ARBA00023015"/>
    </source>
</evidence>
<dbReference type="PANTHER" id="PTHR30537:SF3">
    <property type="entry name" value="TRANSCRIPTIONAL REGULATORY PROTEIN"/>
    <property type="match status" value="1"/>
</dbReference>
<dbReference type="Pfam" id="PF00126">
    <property type="entry name" value="HTH_1"/>
    <property type="match status" value="1"/>
</dbReference>
<feature type="domain" description="HTH lysR-type" evidence="6">
    <location>
        <begin position="3"/>
        <end position="60"/>
    </location>
</feature>
<evidence type="ECO:0000256" key="1">
    <source>
        <dbReference type="ARBA" id="ARBA00009437"/>
    </source>
</evidence>
<dbReference type="InterPro" id="IPR005119">
    <property type="entry name" value="LysR_subst-bd"/>
</dbReference>
<comment type="similarity">
    <text evidence="1">Belongs to the LysR transcriptional regulatory family.</text>
</comment>
<dbReference type="InterPro" id="IPR036390">
    <property type="entry name" value="WH_DNA-bd_sf"/>
</dbReference>
<keyword evidence="3" id="KW-0238">DNA-binding</keyword>
<feature type="region of interest" description="Disordered" evidence="5">
    <location>
        <begin position="290"/>
        <end position="314"/>
    </location>
</feature>
<dbReference type="HOGENOM" id="CLU_039613_2_1_5"/>
<dbReference type="GO" id="GO:0043565">
    <property type="term" value="F:sequence-specific DNA binding"/>
    <property type="evidence" value="ECO:0007669"/>
    <property type="project" value="TreeGrafter"/>
</dbReference>
<dbReference type="EMBL" id="CP001510">
    <property type="protein sequence ID" value="ACS42303.1"/>
    <property type="molecule type" value="Genomic_DNA"/>
</dbReference>
<dbReference type="Gene3D" id="3.40.190.290">
    <property type="match status" value="1"/>
</dbReference>
<dbReference type="SUPFAM" id="SSF46785">
    <property type="entry name" value="Winged helix' DNA-binding domain"/>
    <property type="match status" value="1"/>
</dbReference>
<sequence>MPMAWDEFRLVQAIADRGALAPAAAHLGINPSTAFRRLAAVEAELGARLFERHRSGYVPTPAGEAMAAAAARMEEEVARFDREVADRAQTPSGLLRVTAAATLVTDFLMPILGRFRARYRQVQIELVTSEEALNLSRRDADVALRATHDPPPNLVGRRLGTIAWAVYGPAREDADGETDSGDADWVSPSEAVAGGLFARFVAARAGPERVALRLNSVQGLCEAIVEGVGIGPLPCYRGDRLASLRRLSGPEPELAGSLWLLTHPDLRHAARVRAFMDHVAAEVAPLRPVLEGRQGDDPSSRVSARLEAVPGTPS</sequence>
<evidence type="ECO:0000256" key="5">
    <source>
        <dbReference type="SAM" id="MobiDB-lite"/>
    </source>
</evidence>
<dbReference type="SUPFAM" id="SSF53850">
    <property type="entry name" value="Periplasmic binding protein-like II"/>
    <property type="match status" value="1"/>
</dbReference>
<proteinExistence type="inferred from homology"/>
<dbReference type="PANTHER" id="PTHR30537">
    <property type="entry name" value="HTH-TYPE TRANSCRIPTIONAL REGULATOR"/>
    <property type="match status" value="1"/>
</dbReference>
<evidence type="ECO:0000313" key="8">
    <source>
        <dbReference type="Proteomes" id="UP000009081"/>
    </source>
</evidence>
<keyword evidence="4" id="KW-0804">Transcription</keyword>
<dbReference type="InterPro" id="IPR036388">
    <property type="entry name" value="WH-like_DNA-bd_sf"/>
</dbReference>
<reference evidence="7 8" key="1">
    <citation type="journal article" date="2009" name="PLoS ONE">
        <title>Methylobacterium genome sequences: a reference blueprint to investigate microbial metabolism of C1 compounds from natural and industrial sources.</title>
        <authorList>
            <person name="Vuilleumier S."/>
            <person name="Chistoserdova L."/>
            <person name="Lee M.-C."/>
            <person name="Bringel F."/>
            <person name="Lajus A."/>
            <person name="Zhou Y."/>
            <person name="Gourion B."/>
            <person name="Barbe V."/>
            <person name="Chang J."/>
            <person name="Cruveiller S."/>
            <person name="Dossat C."/>
            <person name="Gillett W."/>
            <person name="Gruffaz C."/>
            <person name="Haugen E."/>
            <person name="Hourcade E."/>
            <person name="Levy R."/>
            <person name="Mangenot S."/>
            <person name="Muller E."/>
            <person name="Nadalig T."/>
            <person name="Pagni M."/>
            <person name="Penny C."/>
            <person name="Peyraud R."/>
            <person name="Robinson D.G."/>
            <person name="Roche D."/>
            <person name="Rouy Z."/>
            <person name="Saenampechek C."/>
            <person name="Salvignol G."/>
            <person name="Vallenet D."/>
            <person name="Wu Z."/>
            <person name="Marx C.J."/>
            <person name="Vorholt J.A."/>
            <person name="Olson M.V."/>
            <person name="Kaul R."/>
            <person name="Weissenbach J."/>
            <person name="Medigue C."/>
            <person name="Lidstrom M.E."/>
        </authorList>
    </citation>
    <scope>NUCLEOTIDE SEQUENCE [LARGE SCALE GENOMIC DNA]</scope>
    <source>
        <strain evidence="8">ATCC 14718 / DSM 1338 / JCM 2805 / NCIMB 9133 / AM1</strain>
    </source>
</reference>
<dbReference type="eggNOG" id="COG0583">
    <property type="taxonomic scope" value="Bacteria"/>
</dbReference>
<gene>
    <name evidence="7" type="ordered locus">MexAM1_META1p4675</name>
</gene>
<dbReference type="InterPro" id="IPR058163">
    <property type="entry name" value="LysR-type_TF_proteobact-type"/>
</dbReference>
<dbReference type="Pfam" id="PF03466">
    <property type="entry name" value="LysR_substrate"/>
    <property type="match status" value="1"/>
</dbReference>
<organism evidence="7 8">
    <name type="scientific">Methylorubrum extorquens (strain ATCC 14718 / DSM 1338 / JCM 2805 / NCIMB 9133 / AM1)</name>
    <name type="common">Methylobacterium extorquens</name>
    <dbReference type="NCBI Taxonomy" id="272630"/>
    <lineage>
        <taxon>Bacteria</taxon>
        <taxon>Pseudomonadati</taxon>
        <taxon>Pseudomonadota</taxon>
        <taxon>Alphaproteobacteria</taxon>
        <taxon>Hyphomicrobiales</taxon>
        <taxon>Methylobacteriaceae</taxon>
        <taxon>Methylorubrum</taxon>
    </lineage>
</organism>
<protein>
    <submittedName>
        <fullName evidence="7">Transcriptional regulator, LysR family</fullName>
    </submittedName>
</protein>
<evidence type="ECO:0000256" key="3">
    <source>
        <dbReference type="ARBA" id="ARBA00023125"/>
    </source>
</evidence>
<evidence type="ECO:0000256" key="4">
    <source>
        <dbReference type="ARBA" id="ARBA00023163"/>
    </source>
</evidence>
<dbReference type="GO" id="GO:0006351">
    <property type="term" value="P:DNA-templated transcription"/>
    <property type="evidence" value="ECO:0007669"/>
    <property type="project" value="TreeGrafter"/>
</dbReference>
<evidence type="ECO:0000313" key="7">
    <source>
        <dbReference type="EMBL" id="ACS42303.1"/>
    </source>
</evidence>
<dbReference type="InterPro" id="IPR000847">
    <property type="entry name" value="LysR_HTH_N"/>
</dbReference>
<dbReference type="KEGG" id="mea:Mex_1p4675"/>
<keyword evidence="2" id="KW-0805">Transcription regulation</keyword>
<dbReference type="STRING" id="272630.MexAM1_META1p4675"/>
<dbReference type="Gene3D" id="1.10.10.10">
    <property type="entry name" value="Winged helix-like DNA-binding domain superfamily/Winged helix DNA-binding domain"/>
    <property type="match status" value="1"/>
</dbReference>
<accession>C5AR30</accession>
<name>C5AR30_METEA</name>
<dbReference type="PROSITE" id="PS50931">
    <property type="entry name" value="HTH_LYSR"/>
    <property type="match status" value="1"/>
</dbReference>